<evidence type="ECO:0000313" key="3">
    <source>
        <dbReference type="Proteomes" id="UP000642180"/>
    </source>
</evidence>
<dbReference type="SUPFAM" id="SSF109604">
    <property type="entry name" value="HD-domain/PDEase-like"/>
    <property type="match status" value="1"/>
</dbReference>
<dbReference type="SMART" id="SM00471">
    <property type="entry name" value="HDc"/>
    <property type="match status" value="1"/>
</dbReference>
<protein>
    <submittedName>
        <fullName evidence="2">Two-component system response regulator</fullName>
    </submittedName>
</protein>
<dbReference type="PANTHER" id="PTHR45228:SF1">
    <property type="entry name" value="CYCLIC DI-GMP PHOSPHODIESTERASE TM_0186"/>
    <property type="match status" value="1"/>
</dbReference>
<evidence type="ECO:0000259" key="1">
    <source>
        <dbReference type="PROSITE" id="PS51832"/>
    </source>
</evidence>
<dbReference type="Pfam" id="PF13487">
    <property type="entry name" value="HD_5"/>
    <property type="match status" value="1"/>
</dbReference>
<dbReference type="PROSITE" id="PS51832">
    <property type="entry name" value="HD_GYP"/>
    <property type="match status" value="1"/>
</dbReference>
<dbReference type="AlphaFoldDB" id="A0A8J3F3K2"/>
<gene>
    <name evidence="2" type="primary">rpfG</name>
    <name evidence="2" type="ORF">GCM10008066_23770</name>
</gene>
<dbReference type="SUPFAM" id="SSF52172">
    <property type="entry name" value="CheY-like"/>
    <property type="match status" value="1"/>
</dbReference>
<dbReference type="PANTHER" id="PTHR45228">
    <property type="entry name" value="CYCLIC DI-GMP PHOSPHODIESTERASE TM_0186-RELATED"/>
    <property type="match status" value="1"/>
</dbReference>
<proteinExistence type="predicted"/>
<evidence type="ECO:0000313" key="2">
    <source>
        <dbReference type="EMBL" id="GGI20386.1"/>
    </source>
</evidence>
<dbReference type="InterPro" id="IPR037522">
    <property type="entry name" value="HD_GYP_dom"/>
</dbReference>
<name>A0A8J3F3K2_9BURK</name>
<dbReference type="InterPro" id="IPR003607">
    <property type="entry name" value="HD/PDEase_dom"/>
</dbReference>
<dbReference type="InterPro" id="IPR011006">
    <property type="entry name" value="CheY-like_superfamily"/>
</dbReference>
<dbReference type="RefSeq" id="WP_188381560.1">
    <property type="nucleotide sequence ID" value="NZ_BMDI01000002.1"/>
</dbReference>
<keyword evidence="3" id="KW-1185">Reference proteome</keyword>
<dbReference type="InterPro" id="IPR052020">
    <property type="entry name" value="Cyclic_di-GMP/3'3'-cGAMP_PDE"/>
</dbReference>
<dbReference type="GO" id="GO:0008081">
    <property type="term" value="F:phosphoric diester hydrolase activity"/>
    <property type="evidence" value="ECO:0007669"/>
    <property type="project" value="UniProtKB-ARBA"/>
</dbReference>
<comment type="caution">
    <text evidence="2">The sequence shown here is derived from an EMBL/GenBank/DDBJ whole genome shotgun (WGS) entry which is preliminary data.</text>
</comment>
<reference evidence="3" key="1">
    <citation type="journal article" date="2019" name="Int. J. Syst. Evol. Microbiol.">
        <title>The Global Catalogue of Microorganisms (GCM) 10K type strain sequencing project: providing services to taxonomists for standard genome sequencing and annotation.</title>
        <authorList>
            <consortium name="The Broad Institute Genomics Platform"/>
            <consortium name="The Broad Institute Genome Sequencing Center for Infectious Disease"/>
            <person name="Wu L."/>
            <person name="Ma J."/>
        </authorList>
    </citation>
    <scope>NUCLEOTIDE SEQUENCE [LARGE SCALE GENOMIC DNA]</scope>
    <source>
        <strain evidence="3">CCM 2767</strain>
    </source>
</reference>
<feature type="domain" description="HD-GYP" evidence="1">
    <location>
        <begin position="150"/>
        <end position="347"/>
    </location>
</feature>
<dbReference type="Gene3D" id="1.10.3210.10">
    <property type="entry name" value="Hypothetical protein af1432"/>
    <property type="match status" value="1"/>
</dbReference>
<sequence>MPDSAVSAHDVSLVLICDDGALGAAVETLLLRIAADVCIRRGSDVQALRVDKQTVAVLAVHGGAVDALQLARQVRAKDERLPLCIAVPDETGMFEAAFLSGADECVRLPLCEVEAMIRLRRWLAVAREQYDEQDELGLLRHSMQQIGQNLRFSDEDMLRSFDRLAHFHDAVTSAHERRVGRYTRLLAQGMGLPEADIAVLERIAPLHDIGKIGIAASLLNKNGKLTPGETMLMRSHAEMGYEILANSVSPLLRSAATVALSHHERFDGEGYPQGLRGEQIAVEARIVGLADVYDALTSERPYKKAWTWEEVRFFIIENKSICFDPALVDVFVREGEQIRALQNELMLADS</sequence>
<organism evidence="2 3">
    <name type="scientific">Oxalicibacterium faecigallinarum</name>
    <dbReference type="NCBI Taxonomy" id="573741"/>
    <lineage>
        <taxon>Bacteria</taxon>
        <taxon>Pseudomonadati</taxon>
        <taxon>Pseudomonadota</taxon>
        <taxon>Betaproteobacteria</taxon>
        <taxon>Burkholderiales</taxon>
        <taxon>Oxalobacteraceae</taxon>
        <taxon>Oxalicibacterium</taxon>
    </lineage>
</organism>
<dbReference type="Proteomes" id="UP000642180">
    <property type="component" value="Unassembled WGS sequence"/>
</dbReference>
<dbReference type="CDD" id="cd00077">
    <property type="entry name" value="HDc"/>
    <property type="match status" value="1"/>
</dbReference>
<dbReference type="EMBL" id="BMDI01000002">
    <property type="protein sequence ID" value="GGI20386.1"/>
    <property type="molecule type" value="Genomic_DNA"/>
</dbReference>
<accession>A0A8J3F3K2</accession>